<dbReference type="CDD" id="cd22653">
    <property type="entry name" value="ClyA_HblB-like"/>
    <property type="match status" value="1"/>
</dbReference>
<keyword evidence="1" id="KW-0812">Transmembrane</keyword>
<accession>A0A9W5PJR3</accession>
<dbReference type="Gene3D" id="1.20.1170.10">
    <property type="match status" value="1"/>
</dbReference>
<dbReference type="RefSeq" id="WP_016110404.1">
    <property type="nucleotide sequence ID" value="NZ_KB976175.1"/>
</dbReference>
<feature type="chain" id="PRO_5040773166" description="Non-hemolytic enterotoxin lytic component L1" evidence="2">
    <location>
        <begin position="31"/>
        <end position="400"/>
    </location>
</feature>
<keyword evidence="1" id="KW-0472">Membrane</keyword>
<dbReference type="PANTHER" id="PTHR38443">
    <property type="match status" value="1"/>
</dbReference>
<dbReference type="InterPro" id="IPR008414">
    <property type="entry name" value="HBL"/>
</dbReference>
<organism evidence="3 4">
    <name type="scientific">Bacillus cereus VD133</name>
    <dbReference type="NCBI Taxonomy" id="1053233"/>
    <lineage>
        <taxon>Bacteria</taxon>
        <taxon>Bacillati</taxon>
        <taxon>Bacillota</taxon>
        <taxon>Bacilli</taxon>
        <taxon>Bacillales</taxon>
        <taxon>Bacillaceae</taxon>
        <taxon>Bacillus</taxon>
        <taxon>Bacillus cereus group</taxon>
    </lineage>
</organism>
<evidence type="ECO:0000313" key="3">
    <source>
        <dbReference type="EMBL" id="EOO24515.1"/>
    </source>
</evidence>
<sequence length="400" mass="42538">MKKLPIKVMTSSVALTGLLTTSILPSYAFAAEKPTQIIQLNAVSKQDLKDIMGPGNLENAIKQAKGNVLVLDTYANTLIKQPTASFSAASSVNEQLNKSSIEHQNTARKNAEEWLDILKPGMIQINEDILNYARKMNTFSTTMKKAITDKDADKFGKGIEILLKDSTAHKDRVDKLIKSLSEYRAKISTDTQNLKTDTISITSAVAGDNAEIKVLQQQLGAYDAAMNSATTAIALGSTGIVTGVILLVAGGVMLFTGAGEAFAVPVLAAGGLTLAGGIAGTALGAKQMDDIRANIKNNTSKLSILNQELTGLNLVNNQVQTFTSNIDQAINALQNLSNGWGNVSAKYTSLLDNINSSKELGIGGDDFSIASMDIVTQTWQALATQAGSIYVDTKYDQLKS</sequence>
<proteinExistence type="predicted"/>
<evidence type="ECO:0000256" key="1">
    <source>
        <dbReference type="SAM" id="Phobius"/>
    </source>
</evidence>
<name>A0A9W5PJR3_BACCE</name>
<keyword evidence="2" id="KW-0732">Signal</keyword>
<dbReference type="SUPFAM" id="SSF58100">
    <property type="entry name" value="Bacterial hemolysins"/>
    <property type="match status" value="1"/>
</dbReference>
<feature type="transmembrane region" description="Helical" evidence="1">
    <location>
        <begin position="262"/>
        <end position="285"/>
    </location>
</feature>
<dbReference type="EMBL" id="AHFB01000164">
    <property type="protein sequence ID" value="EOO24515.1"/>
    <property type="molecule type" value="Genomic_DNA"/>
</dbReference>
<comment type="caution">
    <text evidence="3">The sequence shown here is derived from an EMBL/GenBank/DDBJ whole genome shotgun (WGS) entry which is preliminary data.</text>
</comment>
<evidence type="ECO:0008006" key="5">
    <source>
        <dbReference type="Google" id="ProtNLM"/>
    </source>
</evidence>
<dbReference type="InterPro" id="IPR052785">
    <property type="entry name" value="Enterotoxin_cmpnt"/>
</dbReference>
<feature type="transmembrane region" description="Helical" evidence="1">
    <location>
        <begin position="232"/>
        <end position="255"/>
    </location>
</feature>
<reference evidence="3 4" key="1">
    <citation type="submission" date="2012-12" db="EMBL/GenBank/DDBJ databases">
        <title>The Genome Sequence of Bacillus cereus VD133.</title>
        <authorList>
            <consortium name="The Broad Institute Genome Sequencing Platform"/>
            <consortium name="The Broad Institute Genome Sequencing Center for Infectious Disease"/>
            <person name="Feldgarden M."/>
            <person name="Van der Auwera G.A."/>
            <person name="Mahillon J."/>
            <person name="Duprez V."/>
            <person name="Timmery S."/>
            <person name="Mattelet C."/>
            <person name="Dierick K."/>
            <person name="Sun M."/>
            <person name="Yu Z."/>
            <person name="Zhu L."/>
            <person name="Hu X."/>
            <person name="Shank E.B."/>
            <person name="Swiecicka I."/>
            <person name="Hansen B.M."/>
            <person name="Andrup L."/>
            <person name="Walker B."/>
            <person name="Young S.K."/>
            <person name="Zeng Q."/>
            <person name="Gargeya S."/>
            <person name="Fitzgerald M."/>
            <person name="Haas B."/>
            <person name="Abouelleil A."/>
            <person name="Alvarado L."/>
            <person name="Arachchi H.M."/>
            <person name="Berlin A.M."/>
            <person name="Chapman S.B."/>
            <person name="Dewar J."/>
            <person name="Goldberg J."/>
            <person name="Griggs A."/>
            <person name="Gujja S."/>
            <person name="Hansen M."/>
            <person name="Howarth C."/>
            <person name="Imamovic A."/>
            <person name="Larimer J."/>
            <person name="McCowan C."/>
            <person name="Murphy C."/>
            <person name="Neiman D."/>
            <person name="Pearson M."/>
            <person name="Priest M."/>
            <person name="Roberts A."/>
            <person name="Saif S."/>
            <person name="Shea T."/>
            <person name="Sisk P."/>
            <person name="Sykes S."/>
            <person name="Wortman J."/>
            <person name="Nusbaum C."/>
            <person name="Birren B."/>
        </authorList>
    </citation>
    <scope>NUCLEOTIDE SEQUENCE [LARGE SCALE GENOMIC DNA]</scope>
    <source>
        <strain evidence="3 4">VD133</strain>
    </source>
</reference>
<dbReference type="AlphaFoldDB" id="A0A9W5PJR3"/>
<dbReference type="Proteomes" id="UP000014018">
    <property type="component" value="Unassembled WGS sequence"/>
</dbReference>
<evidence type="ECO:0000313" key="4">
    <source>
        <dbReference type="Proteomes" id="UP000014018"/>
    </source>
</evidence>
<keyword evidence="1" id="KW-1133">Transmembrane helix</keyword>
<dbReference type="PANTHER" id="PTHR38443:SF2">
    <property type="entry name" value="NON-HEMOLYTIC ENTEROTOXIN LYTIC COMPONENT L1"/>
    <property type="match status" value="1"/>
</dbReference>
<evidence type="ECO:0000256" key="2">
    <source>
        <dbReference type="SAM" id="SignalP"/>
    </source>
</evidence>
<dbReference type="GO" id="GO:0016020">
    <property type="term" value="C:membrane"/>
    <property type="evidence" value="ECO:0007669"/>
    <property type="project" value="InterPro"/>
</dbReference>
<gene>
    <name evidence="3" type="ORF">IIU_06706</name>
</gene>
<dbReference type="Pfam" id="PF05791">
    <property type="entry name" value="Bacillus_HBL"/>
    <property type="match status" value="1"/>
</dbReference>
<protein>
    <recommendedName>
        <fullName evidence="5">Non-hemolytic enterotoxin lytic component L1</fullName>
    </recommendedName>
</protein>
<feature type="signal peptide" evidence="2">
    <location>
        <begin position="1"/>
        <end position="30"/>
    </location>
</feature>